<dbReference type="SUPFAM" id="SSF52540">
    <property type="entry name" value="P-loop containing nucleoside triphosphate hydrolases"/>
    <property type="match status" value="1"/>
</dbReference>
<keyword evidence="2" id="KW-0067">ATP-binding</keyword>
<reference evidence="2" key="1">
    <citation type="journal article" date="2015" name="J. Gen. Virol.">
        <title>Discovery of novel virus sequences in an isolated and threatened bat species, the New Zealand lesser short-tailed bat (Mystacina tuberculata).</title>
        <authorList>
            <person name="Wang J."/>
            <person name="Moore N.E."/>
            <person name="Murray Z.L."/>
            <person name="McInnes K."/>
            <person name="White D.J."/>
            <person name="Tompkins D.M."/>
            <person name="Hall R.J."/>
        </authorList>
    </citation>
    <scope>NUCLEOTIDE SEQUENCE</scope>
    <source>
        <strain evidence="2">Mystacina bat CV/New Zealand/2013/3H</strain>
    </source>
</reference>
<feature type="non-terminal residue" evidence="2">
    <location>
        <position position="1"/>
    </location>
</feature>
<evidence type="ECO:0000259" key="1">
    <source>
        <dbReference type="PROSITE" id="PS51218"/>
    </source>
</evidence>
<dbReference type="InterPro" id="IPR000605">
    <property type="entry name" value="Helicase_SF3_ssDNA/RNA_vir"/>
</dbReference>
<evidence type="ECO:0000313" key="2">
    <source>
        <dbReference type="EMBL" id="AKB92810.1"/>
    </source>
</evidence>
<feature type="non-terminal residue" evidence="2">
    <location>
        <position position="165"/>
    </location>
</feature>
<name>A0A0K0MDX5_9CALI</name>
<dbReference type="GO" id="GO:0003723">
    <property type="term" value="F:RNA binding"/>
    <property type="evidence" value="ECO:0007669"/>
    <property type="project" value="InterPro"/>
</dbReference>
<organism evidence="2">
    <name type="scientific">Calicivirus Mystacina/New Zealand/2013/3H</name>
    <dbReference type="NCBI Taxonomy" id="1638958"/>
    <lineage>
        <taxon>Viruses</taxon>
        <taxon>Riboviria</taxon>
        <taxon>Orthornavirae</taxon>
        <taxon>Pisuviricota</taxon>
        <taxon>Pisoniviricetes</taxon>
        <taxon>Picornavirales</taxon>
        <taxon>Caliciviridae</taxon>
    </lineage>
</organism>
<dbReference type="InterPro" id="IPR027417">
    <property type="entry name" value="P-loop_NTPase"/>
</dbReference>
<accession>A0A0K0MDX5</accession>
<dbReference type="Pfam" id="PF00910">
    <property type="entry name" value="RNA_helicase"/>
    <property type="match status" value="1"/>
</dbReference>
<keyword evidence="2" id="KW-0347">Helicase</keyword>
<sequence length="165" mass="19074">PVVLWISGSPGIGKSHLMQRIIQELSERLERPLTVFPRTGKDEFWSGYVQQDIVVWDDFGIDKEAKDHEDFVRIKTPAATKLNMASLKDKGQNFTSPFIIICSNFDYTETSAAVNLTETINRRRDFVYHVDDPFYEQWRADHGGLTPNNVMNPQVERDGVMQDYY</sequence>
<proteinExistence type="predicted"/>
<feature type="domain" description="SF3 helicase" evidence="1">
    <location>
        <begin position="1"/>
        <end position="145"/>
    </location>
</feature>
<keyword evidence="2" id="KW-0547">Nucleotide-binding</keyword>
<protein>
    <submittedName>
        <fullName evidence="2">Helicase</fullName>
    </submittedName>
</protein>
<dbReference type="InterPro" id="IPR014759">
    <property type="entry name" value="Helicase_SF3_ssRNA_vir"/>
</dbReference>
<dbReference type="GO" id="GO:0003724">
    <property type="term" value="F:RNA helicase activity"/>
    <property type="evidence" value="ECO:0007669"/>
    <property type="project" value="InterPro"/>
</dbReference>
<dbReference type="PROSITE" id="PS51218">
    <property type="entry name" value="SF3_HELICASE_2"/>
    <property type="match status" value="1"/>
</dbReference>
<dbReference type="Gene3D" id="3.40.50.300">
    <property type="entry name" value="P-loop containing nucleotide triphosphate hydrolases"/>
    <property type="match status" value="1"/>
</dbReference>
<keyword evidence="2" id="KW-0378">Hydrolase</keyword>
<dbReference type="EMBL" id="KM204383">
    <property type="protein sequence ID" value="AKB92810.1"/>
    <property type="molecule type" value="Genomic_RNA"/>
</dbReference>